<feature type="transmembrane region" description="Helical" evidence="7">
    <location>
        <begin position="424"/>
        <end position="444"/>
    </location>
</feature>
<evidence type="ECO:0000256" key="1">
    <source>
        <dbReference type="ARBA" id="ARBA00004651"/>
    </source>
</evidence>
<dbReference type="InterPro" id="IPR044049">
    <property type="entry name" value="EccD_transm"/>
</dbReference>
<evidence type="ECO:0000259" key="8">
    <source>
        <dbReference type="Pfam" id="PF19053"/>
    </source>
</evidence>
<dbReference type="RefSeq" id="WP_093358530.1">
    <property type="nucleotide sequence ID" value="NZ_FNVB01000003.1"/>
</dbReference>
<sequence>MAAPRRVTVVSPGSRVDVALPLECTVAELIPQLVRLSGTPPRSEQHPGWVLARLGGAPLAPGLTVSATLMQDGEILSLQPRPSRETPLVFDDAVDAIAGAAQTRAGPWRPRTGRRVSLLAALALFTGTTAFVAGALGGSLLAPVSCALIAVALVVSGGALSRARGDVDAATATAAAGVPAALLAGATALPPHSLVGSLPLGLAAVTAYATAAAMLVYRFTWFAPIIAASALGAVITACVPLFDLPGTRIAAVAVALTAALTAAAPMISLRLARLPMPKVPADMDSFRADEQPTLGSAVLGPTTTASHILTGLVTALGIVTAGCCLVLLGDPSPWAPVLVAVVAIAWLLRSRSYAGTAQRVATIVIGLVLLIGLTTRLLSTLDADWLLAAGAGTALAGVACLYYAGRGPSAAAPIRARWLDRIEYLVLIALIPTAAAVLDLYNTIRDAVG</sequence>
<feature type="transmembrane region" description="Helical" evidence="7">
    <location>
        <begin position="334"/>
        <end position="349"/>
    </location>
</feature>
<keyword evidence="4 7" id="KW-0812">Transmembrane</keyword>
<feature type="transmembrane region" description="Helical" evidence="7">
    <location>
        <begin position="116"/>
        <end position="134"/>
    </location>
</feature>
<feature type="transmembrane region" description="Helical" evidence="7">
    <location>
        <begin position="248"/>
        <end position="269"/>
    </location>
</feature>
<feature type="transmembrane region" description="Helical" evidence="7">
    <location>
        <begin position="140"/>
        <end position="160"/>
    </location>
</feature>
<evidence type="ECO:0000313" key="9">
    <source>
        <dbReference type="EMBL" id="SEG36677.1"/>
    </source>
</evidence>
<dbReference type="Pfam" id="PF08817">
    <property type="entry name" value="YukD"/>
    <property type="match status" value="1"/>
</dbReference>
<feature type="transmembrane region" description="Helical" evidence="7">
    <location>
        <begin position="385"/>
        <end position="404"/>
    </location>
</feature>
<feature type="transmembrane region" description="Helical" evidence="7">
    <location>
        <begin position="361"/>
        <end position="379"/>
    </location>
</feature>
<keyword evidence="3" id="KW-1003">Cell membrane</keyword>
<evidence type="ECO:0000313" key="12">
    <source>
        <dbReference type="Proteomes" id="UP000236729"/>
    </source>
</evidence>
<dbReference type="NCBIfam" id="TIGR03920">
    <property type="entry name" value="T7SS_EccD"/>
    <property type="match status" value="1"/>
</dbReference>
<evidence type="ECO:0000256" key="6">
    <source>
        <dbReference type="ARBA" id="ARBA00023136"/>
    </source>
</evidence>
<dbReference type="Pfam" id="PF19053">
    <property type="entry name" value="EccD"/>
    <property type="match status" value="1"/>
</dbReference>
<gene>
    <name evidence="9" type="ORF">SAMN02982929_01858</name>
    <name evidence="10" type="ORF">SAMN05216506_12215</name>
</gene>
<dbReference type="AlphaFoldDB" id="A0A1H5ZM00"/>
<dbReference type="Gene3D" id="3.10.20.90">
    <property type="entry name" value="Phosphatidylinositol 3-kinase Catalytic Subunit, Chain A, domain 1"/>
    <property type="match status" value="1"/>
</dbReference>
<dbReference type="InterPro" id="IPR024962">
    <property type="entry name" value="YukD-like"/>
</dbReference>
<dbReference type="GO" id="GO:0005886">
    <property type="term" value="C:plasma membrane"/>
    <property type="evidence" value="ECO:0007669"/>
    <property type="project" value="UniProtKB-SubCell"/>
</dbReference>
<keyword evidence="11" id="KW-1185">Reference proteome</keyword>
<feature type="transmembrane region" description="Helical" evidence="7">
    <location>
        <begin position="221"/>
        <end position="242"/>
    </location>
</feature>
<evidence type="ECO:0000313" key="10">
    <source>
        <dbReference type="EMBL" id="SFF20617.1"/>
    </source>
</evidence>
<feature type="transmembrane region" description="Helical" evidence="7">
    <location>
        <begin position="167"/>
        <end position="188"/>
    </location>
</feature>
<comment type="similarity">
    <text evidence="2">Belongs to the EccD/Snm4 family.</text>
</comment>
<organism evidence="9 12">
    <name type="scientific">Saccharopolyspora kobensis</name>
    <dbReference type="NCBI Taxonomy" id="146035"/>
    <lineage>
        <taxon>Bacteria</taxon>
        <taxon>Bacillati</taxon>
        <taxon>Actinomycetota</taxon>
        <taxon>Actinomycetes</taxon>
        <taxon>Pseudonocardiales</taxon>
        <taxon>Pseudonocardiaceae</taxon>
        <taxon>Saccharopolyspora</taxon>
    </lineage>
</organism>
<proteinExistence type="inferred from homology"/>
<evidence type="ECO:0000256" key="7">
    <source>
        <dbReference type="SAM" id="Phobius"/>
    </source>
</evidence>
<dbReference type="Proteomes" id="UP000236729">
    <property type="component" value="Unassembled WGS sequence"/>
</dbReference>
<feature type="transmembrane region" description="Helical" evidence="7">
    <location>
        <begin position="194"/>
        <end position="216"/>
    </location>
</feature>
<evidence type="ECO:0000313" key="11">
    <source>
        <dbReference type="Proteomes" id="UP000199690"/>
    </source>
</evidence>
<feature type="transmembrane region" description="Helical" evidence="7">
    <location>
        <begin position="308"/>
        <end position="328"/>
    </location>
</feature>
<reference evidence="9" key="1">
    <citation type="submission" date="2016-10" db="EMBL/GenBank/DDBJ databases">
        <authorList>
            <person name="de Groot N.N."/>
        </authorList>
    </citation>
    <scope>NUCLEOTIDE SEQUENCE [LARGE SCALE GENOMIC DNA]</scope>
    <source>
        <strain evidence="9">ATCC 20501</strain>
    </source>
</reference>
<accession>A0A1I2GUW9</accession>
<dbReference type="InterPro" id="IPR006707">
    <property type="entry name" value="T7SS_EccD"/>
</dbReference>
<dbReference type="Proteomes" id="UP000199690">
    <property type="component" value="Unassembled WGS sequence"/>
</dbReference>
<comment type="subcellular location">
    <subcellularLocation>
        <location evidence="1">Cell membrane</location>
        <topology evidence="1">Multi-pass membrane protein</topology>
    </subcellularLocation>
</comment>
<reference evidence="11 12" key="2">
    <citation type="submission" date="2016-10" db="EMBL/GenBank/DDBJ databases">
        <authorList>
            <person name="Varghese N."/>
            <person name="Submissions S."/>
        </authorList>
    </citation>
    <scope>NUCLEOTIDE SEQUENCE [LARGE SCALE GENOMIC DNA]</scope>
    <source>
        <strain evidence="12">ATCC 20501</strain>
        <strain evidence="10 11">CGMCC 4.3529</strain>
    </source>
</reference>
<dbReference type="EMBL" id="FOME01000022">
    <property type="protein sequence ID" value="SFF20617.1"/>
    <property type="molecule type" value="Genomic_DNA"/>
</dbReference>
<dbReference type="PIRSF" id="PIRSF017804">
    <property type="entry name" value="Secretion_EccD1"/>
    <property type="match status" value="1"/>
</dbReference>
<keyword evidence="6 7" id="KW-0472">Membrane</keyword>
<evidence type="ECO:0000256" key="5">
    <source>
        <dbReference type="ARBA" id="ARBA00022989"/>
    </source>
</evidence>
<dbReference type="EMBL" id="FNVB01000003">
    <property type="protein sequence ID" value="SEG36677.1"/>
    <property type="molecule type" value="Genomic_DNA"/>
</dbReference>
<evidence type="ECO:0000256" key="3">
    <source>
        <dbReference type="ARBA" id="ARBA00022475"/>
    </source>
</evidence>
<name>A0A1H5ZM00_9PSEU</name>
<keyword evidence="5 7" id="KW-1133">Transmembrane helix</keyword>
<dbReference type="SMR" id="A0A1H5ZM00"/>
<accession>A0A1H5ZM00</accession>
<feature type="domain" description="EccD-like transmembrane" evidence="8">
    <location>
        <begin position="114"/>
        <end position="446"/>
    </location>
</feature>
<evidence type="ECO:0000256" key="4">
    <source>
        <dbReference type="ARBA" id="ARBA00022692"/>
    </source>
</evidence>
<evidence type="ECO:0000256" key="2">
    <source>
        <dbReference type="ARBA" id="ARBA00006162"/>
    </source>
</evidence>
<protein>
    <submittedName>
        <fullName evidence="9">Type VII secretion integral membrane protein EccD</fullName>
    </submittedName>
</protein>